<sequence length="65" mass="6828">MGRTVTLPLWTTAAVLVAAAAAVVAGGAAAEAGPQRILLDTDMDTDDLLALLYLLKQNRSEFDLK</sequence>
<evidence type="ECO:0000256" key="1">
    <source>
        <dbReference type="SAM" id="SignalP"/>
    </source>
</evidence>
<evidence type="ECO:0000313" key="3">
    <source>
        <dbReference type="Proteomes" id="UP001497457"/>
    </source>
</evidence>
<dbReference type="Gene3D" id="3.90.245.10">
    <property type="entry name" value="Ribonucleoside hydrolase-like"/>
    <property type="match status" value="1"/>
</dbReference>
<gene>
    <name evidence="2" type="ORF">URODEC1_LOCUS12893</name>
</gene>
<proteinExistence type="predicted"/>
<keyword evidence="3" id="KW-1185">Reference proteome</keyword>
<keyword evidence="1" id="KW-0732">Signal</keyword>
<name>A0ABC8WEF3_9POAL</name>
<dbReference type="EMBL" id="OZ075122">
    <property type="protein sequence ID" value="CAL4908150.1"/>
    <property type="molecule type" value="Genomic_DNA"/>
</dbReference>
<evidence type="ECO:0000313" key="2">
    <source>
        <dbReference type="EMBL" id="CAL4908150.1"/>
    </source>
</evidence>
<dbReference type="Proteomes" id="UP001497457">
    <property type="component" value="Chromosome 12b"/>
</dbReference>
<feature type="signal peptide" evidence="1">
    <location>
        <begin position="1"/>
        <end position="22"/>
    </location>
</feature>
<organism evidence="2 3">
    <name type="scientific">Urochloa decumbens</name>
    <dbReference type="NCBI Taxonomy" id="240449"/>
    <lineage>
        <taxon>Eukaryota</taxon>
        <taxon>Viridiplantae</taxon>
        <taxon>Streptophyta</taxon>
        <taxon>Embryophyta</taxon>
        <taxon>Tracheophyta</taxon>
        <taxon>Spermatophyta</taxon>
        <taxon>Magnoliopsida</taxon>
        <taxon>Liliopsida</taxon>
        <taxon>Poales</taxon>
        <taxon>Poaceae</taxon>
        <taxon>PACMAD clade</taxon>
        <taxon>Panicoideae</taxon>
        <taxon>Panicodae</taxon>
        <taxon>Paniceae</taxon>
        <taxon>Melinidinae</taxon>
        <taxon>Urochloa</taxon>
    </lineage>
</organism>
<reference evidence="2" key="1">
    <citation type="submission" date="2024-10" db="EMBL/GenBank/DDBJ databases">
        <authorList>
            <person name="Ryan C."/>
        </authorList>
    </citation>
    <scope>NUCLEOTIDE SEQUENCE [LARGE SCALE GENOMIC DNA]</scope>
</reference>
<dbReference type="InterPro" id="IPR036452">
    <property type="entry name" value="Ribo_hydro-like"/>
</dbReference>
<feature type="chain" id="PRO_5044805227" evidence="1">
    <location>
        <begin position="23"/>
        <end position="65"/>
    </location>
</feature>
<protein>
    <submittedName>
        <fullName evidence="2">Uncharacterized protein</fullName>
    </submittedName>
</protein>
<dbReference type="AlphaFoldDB" id="A0ABC8WEF3"/>
<dbReference type="SUPFAM" id="SSF53590">
    <property type="entry name" value="Nucleoside hydrolase"/>
    <property type="match status" value="1"/>
</dbReference>
<accession>A0ABC8WEF3</accession>